<dbReference type="AlphaFoldDB" id="A0A4R3M5W1"/>
<dbReference type="Gene3D" id="3.90.850.10">
    <property type="entry name" value="Fumarylacetoacetase-like, C-terminal domain"/>
    <property type="match status" value="1"/>
</dbReference>
<dbReference type="GO" id="GO:0005737">
    <property type="term" value="C:cytoplasm"/>
    <property type="evidence" value="ECO:0007669"/>
    <property type="project" value="TreeGrafter"/>
</dbReference>
<evidence type="ECO:0000313" key="3">
    <source>
        <dbReference type="EMBL" id="TCT08422.1"/>
    </source>
</evidence>
<dbReference type="RefSeq" id="WP_165926916.1">
    <property type="nucleotide sequence ID" value="NZ_SMAK01000009.1"/>
</dbReference>
<evidence type="ECO:0000313" key="4">
    <source>
        <dbReference type="Proteomes" id="UP000295678"/>
    </source>
</evidence>
<comment type="caution">
    <text evidence="3">The sequence shown here is derived from an EMBL/GenBank/DDBJ whole genome shotgun (WGS) entry which is preliminary data.</text>
</comment>
<dbReference type="InterPro" id="IPR011234">
    <property type="entry name" value="Fumarylacetoacetase-like_C"/>
</dbReference>
<organism evidence="3 4">
    <name type="scientific">Tepidamorphus gemmatus</name>
    <dbReference type="NCBI Taxonomy" id="747076"/>
    <lineage>
        <taxon>Bacteria</taxon>
        <taxon>Pseudomonadati</taxon>
        <taxon>Pseudomonadota</taxon>
        <taxon>Alphaproteobacteria</taxon>
        <taxon>Hyphomicrobiales</taxon>
        <taxon>Tepidamorphaceae</taxon>
        <taxon>Tepidamorphus</taxon>
    </lineage>
</organism>
<keyword evidence="1" id="KW-0456">Lyase</keyword>
<dbReference type="Pfam" id="PF01557">
    <property type="entry name" value="FAA_hydrolase"/>
    <property type="match status" value="1"/>
</dbReference>
<dbReference type="PANTHER" id="PTHR30143">
    <property type="entry name" value="ACID HYDRATASE"/>
    <property type="match status" value="1"/>
</dbReference>
<feature type="domain" description="Fumarylacetoacetase-like C-terminal" evidence="2">
    <location>
        <begin position="101"/>
        <end position="257"/>
    </location>
</feature>
<dbReference type="GO" id="GO:0008684">
    <property type="term" value="F:2-oxopent-4-enoate hydratase activity"/>
    <property type="evidence" value="ECO:0007669"/>
    <property type="project" value="TreeGrafter"/>
</dbReference>
<keyword evidence="4" id="KW-1185">Reference proteome</keyword>
<sequence>MAMDIEAAVRDFWAEHQAGRHCPPLWRGRLSMEEAYAVQLAMLDRQVAAGERQAGWKVGLTAAAMRAQQGVFEPCFGYLLESGEVASGHIFAFDDLIAPGFENELCLTVGTALRGPDVGLDEVRAAVTHAAPALEIIEKRGAFAADLPMAMADNAQQKAFVVGKPVRLDDDNGDLARAEVAVYVNDRLAERASGAAVMDAGALLSVQWLANRLASFGRHIEAGARIMSGSFTRQYAIARGDVVRAEFTPFGVVEARFA</sequence>
<name>A0A4R3M5W1_9HYPH</name>
<dbReference type="InterPro" id="IPR036663">
    <property type="entry name" value="Fumarylacetoacetase_C_sf"/>
</dbReference>
<dbReference type="Proteomes" id="UP000295678">
    <property type="component" value="Unassembled WGS sequence"/>
</dbReference>
<dbReference type="InterPro" id="IPR050772">
    <property type="entry name" value="Hydratase-Decarb/MhpD_sf"/>
</dbReference>
<dbReference type="PANTHER" id="PTHR30143:SF0">
    <property type="entry name" value="2-KETO-4-PENTENOATE HYDRATASE"/>
    <property type="match status" value="1"/>
</dbReference>
<proteinExistence type="predicted"/>
<dbReference type="SUPFAM" id="SSF56529">
    <property type="entry name" value="FAH"/>
    <property type="match status" value="1"/>
</dbReference>
<reference evidence="3 4" key="1">
    <citation type="submission" date="2019-03" db="EMBL/GenBank/DDBJ databases">
        <title>Genomic Encyclopedia of Type Strains, Phase IV (KMG-IV): sequencing the most valuable type-strain genomes for metagenomic binning, comparative biology and taxonomic classification.</title>
        <authorList>
            <person name="Goeker M."/>
        </authorList>
    </citation>
    <scope>NUCLEOTIDE SEQUENCE [LARGE SCALE GENOMIC DNA]</scope>
    <source>
        <strain evidence="3 4">DSM 19345</strain>
    </source>
</reference>
<evidence type="ECO:0000256" key="1">
    <source>
        <dbReference type="ARBA" id="ARBA00023239"/>
    </source>
</evidence>
<accession>A0A4R3M5W1</accession>
<evidence type="ECO:0000259" key="2">
    <source>
        <dbReference type="Pfam" id="PF01557"/>
    </source>
</evidence>
<gene>
    <name evidence="3" type="ORF">EDC22_10998</name>
</gene>
<protein>
    <submittedName>
        <fullName evidence="3">2-oxohept-3-enedioate hydratase</fullName>
    </submittedName>
</protein>
<dbReference type="EMBL" id="SMAK01000009">
    <property type="protein sequence ID" value="TCT08422.1"/>
    <property type="molecule type" value="Genomic_DNA"/>
</dbReference>